<proteinExistence type="predicted"/>
<dbReference type="Gene3D" id="2.30.110.20">
    <property type="entry name" value="Hcp1-like"/>
    <property type="match status" value="1"/>
</dbReference>
<protein>
    <submittedName>
        <fullName evidence="1">Type VI secretion system protein</fullName>
    </submittedName>
</protein>
<dbReference type="SUPFAM" id="SSF141452">
    <property type="entry name" value="Hcp1-like"/>
    <property type="match status" value="1"/>
</dbReference>
<organism evidence="1 2">
    <name type="scientific">Brenneria alni</name>
    <dbReference type="NCBI Taxonomy" id="71656"/>
    <lineage>
        <taxon>Bacteria</taxon>
        <taxon>Pseudomonadati</taxon>
        <taxon>Pseudomonadota</taxon>
        <taxon>Gammaproteobacteria</taxon>
        <taxon>Enterobacterales</taxon>
        <taxon>Pectobacteriaceae</taxon>
        <taxon>Brenneria</taxon>
    </lineage>
</organism>
<dbReference type="InterPro" id="IPR052947">
    <property type="entry name" value="T6SS_Hcp1_domain"/>
</dbReference>
<dbReference type="AlphaFoldDB" id="A0A421DJP4"/>
<sequence>MANIIYLTLTGAKQGLISSGCSTFDSIGNRYQSGHEDEIFTLALRHTITRDQNVKHNPVEIIKLIDKSSPLLGMSISDNEILKCVFDIYRGTPEGVLKKYYTIKLNDASIANISIDYPHSLTHADKQPHEMVLFYYKDITWTNHATGTSGYSLWEERIY</sequence>
<dbReference type="OrthoDB" id="5674026at2"/>
<dbReference type="InterPro" id="IPR036624">
    <property type="entry name" value="Hcp1-lik_sf"/>
</dbReference>
<keyword evidence="2" id="KW-1185">Reference proteome</keyword>
<gene>
    <name evidence="1" type="ORF">BIY29_17410</name>
</gene>
<dbReference type="RefSeq" id="WP_121576414.1">
    <property type="nucleotide sequence ID" value="NZ_MJLZ01000055.1"/>
</dbReference>
<dbReference type="Pfam" id="PF05638">
    <property type="entry name" value="T6SS_HCP"/>
    <property type="match status" value="1"/>
</dbReference>
<evidence type="ECO:0000313" key="1">
    <source>
        <dbReference type="EMBL" id="RLM19017.1"/>
    </source>
</evidence>
<dbReference type="NCBIfam" id="TIGR03344">
    <property type="entry name" value="VI_effect_Hcp1"/>
    <property type="match status" value="1"/>
</dbReference>
<dbReference type="Proteomes" id="UP000285648">
    <property type="component" value="Unassembled WGS sequence"/>
</dbReference>
<dbReference type="EMBL" id="MJLZ01000055">
    <property type="protein sequence ID" value="RLM19017.1"/>
    <property type="molecule type" value="Genomic_DNA"/>
</dbReference>
<reference evidence="1 2" key="1">
    <citation type="submission" date="2016-09" db="EMBL/GenBank/DDBJ databases">
        <authorList>
            <person name="Doonan J."/>
            <person name="Pachebat J.A."/>
            <person name="Golyshin P.N."/>
            <person name="Denman S."/>
            <person name="Mcdonald J.E."/>
        </authorList>
    </citation>
    <scope>NUCLEOTIDE SEQUENCE [LARGE SCALE GENOMIC DNA]</scope>
    <source>
        <strain evidence="1 2">NCPPB 3934</strain>
    </source>
</reference>
<dbReference type="InterPro" id="IPR008514">
    <property type="entry name" value="T6SS_Hcp"/>
</dbReference>
<evidence type="ECO:0000313" key="2">
    <source>
        <dbReference type="Proteomes" id="UP000285648"/>
    </source>
</evidence>
<name>A0A421DJP4_9GAMM</name>
<comment type="caution">
    <text evidence="1">The sequence shown here is derived from an EMBL/GenBank/DDBJ whole genome shotgun (WGS) entry which is preliminary data.</text>
</comment>
<accession>A0A421DJP4</accession>
<dbReference type="PANTHER" id="PTHR34319:SF7">
    <property type="entry name" value="HNH ENDONUCLEASE DOMAIN-CONTAINING PROTEIN"/>
    <property type="match status" value="1"/>
</dbReference>
<dbReference type="PANTHER" id="PTHR34319">
    <property type="entry name" value="MAJOR EXPORTED PROTEIN"/>
    <property type="match status" value="1"/>
</dbReference>